<feature type="binding site" evidence="6">
    <location>
        <begin position="29"/>
        <end position="32"/>
    </location>
    <ligand>
        <name>ATP</name>
        <dbReference type="ChEBI" id="CHEBI:30616"/>
    </ligand>
</feature>
<dbReference type="InterPro" id="IPR027409">
    <property type="entry name" value="GroEL-like_apical_dom_sf"/>
</dbReference>
<dbReference type="Gene3D" id="1.10.560.10">
    <property type="entry name" value="GroEL-like equatorial domain"/>
    <property type="match status" value="1"/>
</dbReference>
<evidence type="ECO:0000256" key="8">
    <source>
        <dbReference type="RuleBase" id="RU000419"/>
    </source>
</evidence>
<comment type="subunit">
    <text evidence="6 8">Forms a cylinder of 14 subunits composed of two heptameric rings stacked back-to-back. Interacts with the co-chaperonin GroES.</text>
</comment>
<dbReference type="NCBIfam" id="NF009487">
    <property type="entry name" value="PRK12849.1"/>
    <property type="match status" value="1"/>
</dbReference>
<dbReference type="SUPFAM" id="SSF48592">
    <property type="entry name" value="GroEL equatorial domain-like"/>
    <property type="match status" value="1"/>
</dbReference>
<dbReference type="Proteomes" id="UP000070678">
    <property type="component" value="Unassembled WGS sequence"/>
</dbReference>
<dbReference type="Gene3D" id="3.50.7.10">
    <property type="entry name" value="GroEL"/>
    <property type="match status" value="1"/>
</dbReference>
<dbReference type="InterPro" id="IPR018370">
    <property type="entry name" value="Chaperonin_Cpn60_CS"/>
</dbReference>
<dbReference type="PANTHER" id="PTHR45633">
    <property type="entry name" value="60 KDA HEAT SHOCK PROTEIN, MITOCHONDRIAL"/>
    <property type="match status" value="1"/>
</dbReference>
<dbReference type="NCBIfam" id="NF000592">
    <property type="entry name" value="PRK00013.1"/>
    <property type="match status" value="1"/>
</dbReference>
<dbReference type="Gene3D" id="3.30.260.10">
    <property type="entry name" value="TCP-1-like chaperonin intermediate domain"/>
    <property type="match status" value="1"/>
</dbReference>
<dbReference type="SUPFAM" id="SSF52029">
    <property type="entry name" value="GroEL apical domain-like"/>
    <property type="match status" value="1"/>
</dbReference>
<keyword evidence="6" id="KW-0963">Cytoplasm</keyword>
<evidence type="ECO:0000256" key="1">
    <source>
        <dbReference type="ARBA" id="ARBA00006607"/>
    </source>
</evidence>
<dbReference type="OrthoDB" id="9766614at2"/>
<dbReference type="AlphaFoldDB" id="A0A139NX91"/>
<evidence type="ECO:0000313" key="10">
    <source>
        <dbReference type="Proteomes" id="UP000070678"/>
    </source>
</evidence>
<protein>
    <recommendedName>
        <fullName evidence="6">Chaperonin GroEL</fullName>
        <ecNumber evidence="6">5.6.1.7</ecNumber>
    </recommendedName>
    <alternativeName>
        <fullName evidence="6">60 kDa chaperonin</fullName>
    </alternativeName>
    <alternativeName>
        <fullName evidence="6">Chaperonin-60</fullName>
        <shortName evidence="6">Cpn60</shortName>
    </alternativeName>
</protein>
<dbReference type="NCBIfam" id="TIGR02348">
    <property type="entry name" value="GroEL"/>
    <property type="match status" value="1"/>
</dbReference>
<feature type="binding site" evidence="6">
    <location>
        <position position="492"/>
    </location>
    <ligand>
        <name>ATP</name>
        <dbReference type="ChEBI" id="CHEBI:30616"/>
    </ligand>
</feature>
<dbReference type="InterPro" id="IPR001844">
    <property type="entry name" value="Cpn60/GroEL"/>
</dbReference>
<proteinExistence type="inferred from homology"/>
<reference evidence="9 10" key="1">
    <citation type="submission" date="2016-01" db="EMBL/GenBank/DDBJ databases">
        <title>Highly variable Streptococcus oralis are common among viridans streptococci isolated from primates.</title>
        <authorList>
            <person name="Denapaite D."/>
            <person name="Rieger M."/>
            <person name="Koendgen S."/>
            <person name="Brueckner R."/>
            <person name="Ochigava I."/>
            <person name="Kappeler P."/>
            <person name="Maetz-Rensing K."/>
            <person name="Leendertz F."/>
            <person name="Hakenbeck R."/>
        </authorList>
    </citation>
    <scope>NUCLEOTIDE SEQUENCE [LARGE SCALE GENOMIC DNA]</scope>
    <source>
        <strain evidence="9 10">DD15</strain>
    </source>
</reference>
<dbReference type="GO" id="GO:0016853">
    <property type="term" value="F:isomerase activity"/>
    <property type="evidence" value="ECO:0007669"/>
    <property type="project" value="UniProtKB-KW"/>
</dbReference>
<evidence type="ECO:0000256" key="7">
    <source>
        <dbReference type="RuleBase" id="RU000418"/>
    </source>
</evidence>
<dbReference type="CDD" id="cd03344">
    <property type="entry name" value="GroEL"/>
    <property type="match status" value="1"/>
</dbReference>
<dbReference type="FunFam" id="3.50.7.10:FF:000001">
    <property type="entry name" value="60 kDa chaperonin"/>
    <property type="match status" value="1"/>
</dbReference>
<dbReference type="PRINTS" id="PR00298">
    <property type="entry name" value="CHAPERONIN60"/>
</dbReference>
<dbReference type="GO" id="GO:0005737">
    <property type="term" value="C:cytoplasm"/>
    <property type="evidence" value="ECO:0007669"/>
    <property type="project" value="UniProtKB-SubCell"/>
</dbReference>
<evidence type="ECO:0000256" key="4">
    <source>
        <dbReference type="ARBA" id="ARBA00023186"/>
    </source>
</evidence>
<comment type="caution">
    <text evidence="9">The sequence shown here is derived from an EMBL/GenBank/DDBJ whole genome shotgun (WGS) entry which is preliminary data.</text>
</comment>
<evidence type="ECO:0000256" key="5">
    <source>
        <dbReference type="ARBA" id="ARBA00023235"/>
    </source>
</evidence>
<dbReference type="InterPro" id="IPR027413">
    <property type="entry name" value="GROEL-like_equatorial_sf"/>
</dbReference>
<comment type="function">
    <text evidence="6 8">Together with its co-chaperonin GroES, plays an essential role in assisting protein folding. The GroEL-GroES system forms a nano-cage that allows encapsulation of the non-native substrate proteins and provides a physical environment optimized to promote and accelerate protein folding.</text>
</comment>
<gene>
    <name evidence="6" type="primary">groEL</name>
    <name evidence="6" type="synonym">groL</name>
    <name evidence="9" type="ORF">SORDD15_01260</name>
</gene>
<comment type="caution">
    <text evidence="6">Lacks conserved residue(s) required for the propagation of feature annotation.</text>
</comment>
<dbReference type="GO" id="GO:0042026">
    <property type="term" value="P:protein refolding"/>
    <property type="evidence" value="ECO:0007669"/>
    <property type="project" value="UniProtKB-UniRule"/>
</dbReference>
<evidence type="ECO:0000256" key="3">
    <source>
        <dbReference type="ARBA" id="ARBA00022840"/>
    </source>
</evidence>
<feature type="binding site" evidence="6">
    <location>
        <begin position="476"/>
        <end position="478"/>
    </location>
    <ligand>
        <name>ATP</name>
        <dbReference type="ChEBI" id="CHEBI:30616"/>
    </ligand>
</feature>
<comment type="similarity">
    <text evidence="1 6 7">Belongs to the chaperonin (HSP60) family.</text>
</comment>
<dbReference type="EMBL" id="LQNX01000063">
    <property type="protein sequence ID" value="KXT80507.1"/>
    <property type="molecule type" value="Genomic_DNA"/>
</dbReference>
<dbReference type="GO" id="GO:0140662">
    <property type="term" value="F:ATP-dependent protein folding chaperone"/>
    <property type="evidence" value="ECO:0007669"/>
    <property type="project" value="InterPro"/>
</dbReference>
<feature type="binding site" evidence="6">
    <location>
        <position position="413"/>
    </location>
    <ligand>
        <name>ATP</name>
        <dbReference type="ChEBI" id="CHEBI:30616"/>
    </ligand>
</feature>
<dbReference type="SUPFAM" id="SSF54849">
    <property type="entry name" value="GroEL-intermediate domain like"/>
    <property type="match status" value="1"/>
</dbReference>
<evidence type="ECO:0000256" key="2">
    <source>
        <dbReference type="ARBA" id="ARBA00022741"/>
    </source>
</evidence>
<accession>A0A139NX91</accession>
<dbReference type="PATRIC" id="fig|1303.78.peg.1332"/>
<dbReference type="FunFam" id="1.10.560.10:FF:000001">
    <property type="entry name" value="60 kDa chaperonin"/>
    <property type="match status" value="1"/>
</dbReference>
<dbReference type="GO" id="GO:0005524">
    <property type="term" value="F:ATP binding"/>
    <property type="evidence" value="ECO:0007669"/>
    <property type="project" value="UniProtKB-UniRule"/>
</dbReference>
<dbReference type="InterPro" id="IPR002423">
    <property type="entry name" value="Cpn60/GroEL/TCP-1"/>
</dbReference>
<keyword evidence="2 6" id="KW-0547">Nucleotide-binding</keyword>
<name>A0A139NX91_STROR</name>
<dbReference type="NCBIfam" id="NF009488">
    <property type="entry name" value="PRK12850.1"/>
    <property type="match status" value="1"/>
</dbReference>
<feature type="binding site" evidence="6">
    <location>
        <begin position="86"/>
        <end position="90"/>
    </location>
    <ligand>
        <name>ATP</name>
        <dbReference type="ChEBI" id="CHEBI:30616"/>
    </ligand>
</feature>
<keyword evidence="9" id="KW-0346">Stress response</keyword>
<dbReference type="Pfam" id="PF00118">
    <property type="entry name" value="Cpn60_TCP1"/>
    <property type="match status" value="1"/>
</dbReference>
<dbReference type="HAMAP" id="MF_00600">
    <property type="entry name" value="CH60"/>
    <property type="match status" value="1"/>
</dbReference>
<dbReference type="PROSITE" id="PS00296">
    <property type="entry name" value="CHAPERONINS_CPN60"/>
    <property type="match status" value="1"/>
</dbReference>
<keyword evidence="4 6" id="KW-0143">Chaperone</keyword>
<evidence type="ECO:0000313" key="9">
    <source>
        <dbReference type="EMBL" id="KXT80507.1"/>
    </source>
</evidence>
<sequence>MSKEIKFSSDARSAMVRGVDILADTVKVTLGPKGRNVVLEKSFGSPLITNDGVTIAKEIELEDHFENMGAKLVSEVASKTNDIAGDGTTTATVLTQAIVREGIKNVTAGANPIGIRRGIEAAVAAAVEALKNNAIPVANKEAIAQVAAVSSRSEKVGEYISEAMEKVGKDGVITIEESRGMETELEVVEGMQFDRGYLSQYMVTDSEKMVADLENPYILITDKKISNIQEILPLLESILQSNRPLLIIADDVDGEALPTLVLNKIRGTFNVVAVKAPGFGDRRKAMLEDIAILTGGTVITEALGLELKDATIEALGQAARVTVEKDSTVIVEGAGNPEAISHRVAVIKSQIETATSEFDREKLQERLAKLSGGVAVIKVGAATETELKEMKLRIEDALNATRAAVEEGIVAGGGTALANVIPAVADLELTGDEATGRNIVLRALEEPVRQIAHNAGFEGSIVIDRLKNAEVGTGFNAAAGEWVNMIEEGIIDPVKVSRSALQNAASVASLILTTEAVVANKPEPASPAPAMDPSMMGGMM</sequence>
<dbReference type="EC" id="5.6.1.7" evidence="6"/>
<dbReference type="GO" id="GO:0051082">
    <property type="term" value="F:unfolded protein binding"/>
    <property type="evidence" value="ECO:0007669"/>
    <property type="project" value="UniProtKB-UniRule"/>
</dbReference>
<keyword evidence="3 6" id="KW-0067">ATP-binding</keyword>
<organism evidence="9 10">
    <name type="scientific">Streptococcus oralis</name>
    <dbReference type="NCBI Taxonomy" id="1303"/>
    <lineage>
        <taxon>Bacteria</taxon>
        <taxon>Bacillati</taxon>
        <taxon>Bacillota</taxon>
        <taxon>Bacilli</taxon>
        <taxon>Lactobacillales</taxon>
        <taxon>Streptococcaceae</taxon>
        <taxon>Streptococcus</taxon>
    </lineage>
</organism>
<dbReference type="InterPro" id="IPR027410">
    <property type="entry name" value="TCP-1-like_intermed_sf"/>
</dbReference>
<dbReference type="NCBIfam" id="NF009489">
    <property type="entry name" value="PRK12851.1"/>
    <property type="match status" value="1"/>
</dbReference>
<dbReference type="RefSeq" id="WP_061415732.1">
    <property type="nucleotide sequence ID" value="NZ_KQ969522.1"/>
</dbReference>
<evidence type="ECO:0000256" key="6">
    <source>
        <dbReference type="HAMAP-Rule" id="MF_00600"/>
    </source>
</evidence>
<comment type="subcellular location">
    <subcellularLocation>
        <location evidence="6">Cytoplasm</location>
    </subcellularLocation>
</comment>
<keyword evidence="5 6" id="KW-0413">Isomerase</keyword>